<name>A0A345BVM7_9BACI</name>
<accession>A0A345BVM7</accession>
<sequence>MEEKENLFVIGETVQYEGELLKVIAEHERTIVAEFNRFPIPEREEEFPFQRIVIRKGNAQRVG</sequence>
<dbReference type="AlphaFoldDB" id="A0A345BVM7"/>
<dbReference type="RefSeq" id="WP_114370596.1">
    <property type="nucleotide sequence ID" value="NZ_CP031092.1"/>
</dbReference>
<dbReference type="KEGG" id="rue:DT065_02590"/>
<dbReference type="OrthoDB" id="2970390at2"/>
<dbReference type="Proteomes" id="UP000252100">
    <property type="component" value="Chromosome"/>
</dbReference>
<evidence type="ECO:0000313" key="1">
    <source>
        <dbReference type="EMBL" id="AXF55008.1"/>
    </source>
</evidence>
<proteinExistence type="predicted"/>
<dbReference type="EMBL" id="CP031092">
    <property type="protein sequence ID" value="AXF55008.1"/>
    <property type="molecule type" value="Genomic_DNA"/>
</dbReference>
<protein>
    <submittedName>
        <fullName evidence="1">DUF2187 domain-containing protein</fullName>
    </submittedName>
</protein>
<keyword evidence="2" id="KW-1185">Reference proteome</keyword>
<gene>
    <name evidence="1" type="ORF">DT065_02590</name>
</gene>
<evidence type="ECO:0000313" key="2">
    <source>
        <dbReference type="Proteomes" id="UP000252100"/>
    </source>
</evidence>
<organism evidence="1 2">
    <name type="scientific">Salicibibacter kimchii</name>
    <dbReference type="NCBI Taxonomy" id="2099786"/>
    <lineage>
        <taxon>Bacteria</taxon>
        <taxon>Bacillati</taxon>
        <taxon>Bacillota</taxon>
        <taxon>Bacilli</taxon>
        <taxon>Bacillales</taxon>
        <taxon>Bacillaceae</taxon>
        <taxon>Salicibibacter</taxon>
    </lineage>
</organism>
<reference evidence="1 2" key="1">
    <citation type="journal article" date="2018" name="J. Microbiol.">
        <title>Salicibibacter kimchii gen. nov., sp. nov., a moderately halophilic and alkalitolerant bacterium in the family Bacillaceae, isolated from kimchi.</title>
        <authorList>
            <person name="Jang J.Y."/>
            <person name="Oh Y.J."/>
            <person name="Lim S.K."/>
            <person name="Park H.K."/>
            <person name="Lee C."/>
            <person name="Kim J.Y."/>
            <person name="Lee M.A."/>
            <person name="Choi H.J."/>
        </authorList>
    </citation>
    <scope>NUCLEOTIDE SEQUENCE [LARGE SCALE GENOMIC DNA]</scope>
    <source>
        <strain evidence="1 2">NKC1-1</strain>
    </source>
</reference>